<evidence type="ECO:0000313" key="1">
    <source>
        <dbReference type="EMBL" id="EUA49280.1"/>
    </source>
</evidence>
<reference evidence="1 2" key="1">
    <citation type="submission" date="2013-12" db="EMBL/GenBank/DDBJ databases">
        <authorList>
            <person name="Madinger N."/>
            <person name="Lenaerts A."/>
            <person name="Ordway D."/>
            <person name="DeGroote M.A."/>
            <person name="Parker T."/>
            <person name="Sizemore C."/>
            <person name="Tallon L.J."/>
            <person name="Sadzewicz L.K."/>
            <person name="Sengamalay N."/>
            <person name="Fraser C.M."/>
            <person name="Hine E."/>
            <person name="Shefchek K.A."/>
            <person name="Das S.P."/>
            <person name="Tettelin H."/>
        </authorList>
    </citation>
    <scope>NUCLEOTIDE SEQUENCE [LARGE SCALE GENOMIC DNA]</scope>
    <source>
        <strain evidence="1 2">21</strain>
    </source>
</reference>
<proteinExistence type="predicted"/>
<dbReference type="EMBL" id="JAOF01000001">
    <property type="protein sequence ID" value="EUA49280.1"/>
    <property type="molecule type" value="Genomic_DNA"/>
</dbReference>
<gene>
    <name evidence="1" type="ORF">I543_4100</name>
</gene>
<organism evidence="1 2">
    <name type="scientific">Mycobacteroides abscessus 21</name>
    <dbReference type="NCBI Taxonomy" id="1299324"/>
    <lineage>
        <taxon>Bacteria</taxon>
        <taxon>Bacillati</taxon>
        <taxon>Actinomycetota</taxon>
        <taxon>Actinomycetes</taxon>
        <taxon>Mycobacteriales</taxon>
        <taxon>Mycobacteriaceae</taxon>
        <taxon>Mycobacteroides</taxon>
        <taxon>Mycobacteroides abscessus</taxon>
    </lineage>
</organism>
<protein>
    <submittedName>
        <fullName evidence="1">Uncharacterized protein</fullName>
    </submittedName>
</protein>
<sequence length="42" mass="3665">MGGYAPGDGSTGGYPELVGVGYGGNSGCPGSGGGGPAGGCVM</sequence>
<dbReference type="AlphaFoldDB" id="A0A829Q8M4"/>
<dbReference type="Proteomes" id="UP000020103">
    <property type="component" value="Unassembled WGS sequence"/>
</dbReference>
<name>A0A829Q8M4_9MYCO</name>
<evidence type="ECO:0000313" key="2">
    <source>
        <dbReference type="Proteomes" id="UP000020103"/>
    </source>
</evidence>
<accession>A0A829Q8M4</accession>
<comment type="caution">
    <text evidence="1">The sequence shown here is derived from an EMBL/GenBank/DDBJ whole genome shotgun (WGS) entry which is preliminary data.</text>
</comment>